<evidence type="ECO:0000313" key="2">
    <source>
        <dbReference type="EnsemblPlants" id="ORUFI05G29430.1"/>
    </source>
</evidence>
<proteinExistence type="predicted"/>
<dbReference type="Gramene" id="ORUFI05G29430.1">
    <property type="protein sequence ID" value="ORUFI05G29430.1"/>
    <property type="gene ID" value="ORUFI05G29430"/>
</dbReference>
<sequence>MGRRLQTRLRRRPPPPFAQHRLGPDLLPLQLAAAAVTTSPFTALHRLPSCRHDLQRVIPPHHQERKMPEAAEWNDENT</sequence>
<feature type="region of interest" description="Disordered" evidence="1">
    <location>
        <begin position="59"/>
        <end position="78"/>
    </location>
</feature>
<keyword evidence="3" id="KW-1185">Reference proteome</keyword>
<feature type="compositionally biased region" description="Basic and acidic residues" evidence="1">
    <location>
        <begin position="59"/>
        <end position="69"/>
    </location>
</feature>
<evidence type="ECO:0000313" key="3">
    <source>
        <dbReference type="Proteomes" id="UP000008022"/>
    </source>
</evidence>
<reference evidence="2" key="2">
    <citation type="submission" date="2015-06" db="UniProtKB">
        <authorList>
            <consortium name="EnsemblPlants"/>
        </authorList>
    </citation>
    <scope>IDENTIFICATION</scope>
</reference>
<feature type="region of interest" description="Disordered" evidence="1">
    <location>
        <begin position="1"/>
        <end position="23"/>
    </location>
</feature>
<reference evidence="3" key="1">
    <citation type="submission" date="2013-06" db="EMBL/GenBank/DDBJ databases">
        <authorList>
            <person name="Zhao Q."/>
        </authorList>
    </citation>
    <scope>NUCLEOTIDE SEQUENCE</scope>
    <source>
        <strain evidence="3">cv. W1943</strain>
    </source>
</reference>
<dbReference type="EnsemblPlants" id="ORUFI05G29430.1">
    <property type="protein sequence ID" value="ORUFI05G29430.1"/>
    <property type="gene ID" value="ORUFI05G29430"/>
</dbReference>
<feature type="compositionally biased region" description="Basic residues" evidence="1">
    <location>
        <begin position="1"/>
        <end position="13"/>
    </location>
</feature>
<protein>
    <submittedName>
        <fullName evidence="2">Uncharacterized protein</fullName>
    </submittedName>
</protein>
<dbReference type="OMA" id="QERKMPE"/>
<name>A0A0E0PRV1_ORYRU</name>
<dbReference type="Proteomes" id="UP000008022">
    <property type="component" value="Unassembled WGS sequence"/>
</dbReference>
<accession>A0A0E0PRV1</accession>
<dbReference type="AlphaFoldDB" id="A0A0E0PRV1"/>
<evidence type="ECO:0000256" key="1">
    <source>
        <dbReference type="SAM" id="MobiDB-lite"/>
    </source>
</evidence>
<dbReference type="HOGENOM" id="CLU_188672_0_0_1"/>
<organism evidence="2 3">
    <name type="scientific">Oryza rufipogon</name>
    <name type="common">Brownbeard rice</name>
    <name type="synonym">Asian wild rice</name>
    <dbReference type="NCBI Taxonomy" id="4529"/>
    <lineage>
        <taxon>Eukaryota</taxon>
        <taxon>Viridiplantae</taxon>
        <taxon>Streptophyta</taxon>
        <taxon>Embryophyta</taxon>
        <taxon>Tracheophyta</taxon>
        <taxon>Spermatophyta</taxon>
        <taxon>Magnoliopsida</taxon>
        <taxon>Liliopsida</taxon>
        <taxon>Poales</taxon>
        <taxon>Poaceae</taxon>
        <taxon>BOP clade</taxon>
        <taxon>Oryzoideae</taxon>
        <taxon>Oryzeae</taxon>
        <taxon>Oryzinae</taxon>
        <taxon>Oryza</taxon>
    </lineage>
</organism>